<keyword evidence="7" id="KW-1185">Reference proteome</keyword>
<protein>
    <submittedName>
        <fullName evidence="6">Harmonin</fullName>
    </submittedName>
</protein>
<dbReference type="EMBL" id="CASHTH010002549">
    <property type="protein sequence ID" value="CAI8031582.1"/>
    <property type="molecule type" value="Genomic_DNA"/>
</dbReference>
<dbReference type="SMART" id="SM00228">
    <property type="entry name" value="PDZ"/>
    <property type="match status" value="2"/>
</dbReference>
<feature type="region of interest" description="Disordered" evidence="4">
    <location>
        <begin position="584"/>
        <end position="603"/>
    </location>
</feature>
<keyword evidence="3" id="KW-0966">Cell projection</keyword>
<dbReference type="Gene3D" id="1.20.1160.20">
    <property type="match status" value="1"/>
</dbReference>
<dbReference type="PANTHER" id="PTHR23116">
    <property type="entry name" value="PDZ DOMAIN CONTAINING WHIRLIN AND HARMONIN-RELATED"/>
    <property type="match status" value="1"/>
</dbReference>
<feature type="domain" description="PDZ" evidence="5">
    <location>
        <begin position="114"/>
        <end position="182"/>
    </location>
</feature>
<reference evidence="6" key="1">
    <citation type="submission" date="2023-03" db="EMBL/GenBank/DDBJ databases">
        <authorList>
            <person name="Steffen K."/>
            <person name="Cardenas P."/>
        </authorList>
    </citation>
    <scope>NUCLEOTIDE SEQUENCE</scope>
</reference>
<dbReference type="InterPro" id="IPR001478">
    <property type="entry name" value="PDZ"/>
</dbReference>
<dbReference type="AlphaFoldDB" id="A0AA35SLZ0"/>
<keyword evidence="2" id="KW-0677">Repeat</keyword>
<evidence type="ECO:0000313" key="6">
    <source>
        <dbReference type="EMBL" id="CAI8031582.1"/>
    </source>
</evidence>
<dbReference type="Pfam" id="PF21219">
    <property type="entry name" value="USH1C_N"/>
    <property type="match status" value="1"/>
</dbReference>
<dbReference type="PANTHER" id="PTHR23116:SF36">
    <property type="entry name" value="HARMONIN"/>
    <property type="match status" value="1"/>
</dbReference>
<evidence type="ECO:0000259" key="5">
    <source>
        <dbReference type="PROSITE" id="PS50106"/>
    </source>
</evidence>
<feature type="region of interest" description="Disordered" evidence="4">
    <location>
        <begin position="1"/>
        <end position="24"/>
    </location>
</feature>
<feature type="compositionally biased region" description="Polar residues" evidence="4">
    <location>
        <begin position="1"/>
        <end position="22"/>
    </location>
</feature>
<accession>A0AA35SLZ0</accession>
<evidence type="ECO:0000256" key="1">
    <source>
        <dbReference type="ARBA" id="ARBA00004316"/>
    </source>
</evidence>
<proteinExistence type="predicted"/>
<gene>
    <name evidence="6" type="ORF">GBAR_LOCUS17923</name>
</gene>
<dbReference type="GO" id="GO:0005886">
    <property type="term" value="C:plasma membrane"/>
    <property type="evidence" value="ECO:0007669"/>
    <property type="project" value="TreeGrafter"/>
</dbReference>
<feature type="domain" description="PDZ" evidence="5">
    <location>
        <begin position="238"/>
        <end position="308"/>
    </location>
</feature>
<dbReference type="Gene3D" id="2.30.42.10">
    <property type="match status" value="2"/>
</dbReference>
<evidence type="ECO:0000313" key="7">
    <source>
        <dbReference type="Proteomes" id="UP001174909"/>
    </source>
</evidence>
<dbReference type="InterPro" id="IPR036034">
    <property type="entry name" value="PDZ_sf"/>
</dbReference>
<dbReference type="InterPro" id="IPR030237">
    <property type="entry name" value="Harmonin_N"/>
</dbReference>
<comment type="caution">
    <text evidence="6">The sequence shown here is derived from an EMBL/GenBank/DDBJ whole genome shotgun (WGS) entry which is preliminary data.</text>
</comment>
<dbReference type="GO" id="GO:0005929">
    <property type="term" value="C:cilium"/>
    <property type="evidence" value="ECO:0007669"/>
    <property type="project" value="TreeGrafter"/>
</dbReference>
<sequence length="614" mass="67384">MSVAMNQSLSPTKLETVQQMSPSHYPDKRSYVAAYKRMVQMVLETPDDRAKLQKYLKEFHDTYIVEDLIENLKNLLNAPKRRQLYYAIRPLVPSRLRQEYNSLLPHVPTNERKVVNIKQTGGAGFGFTIRGGREFGCGIFVSSVLPSSKAAQNGLKPGDEIVRVNGLTLCQATNEEVVNLIKLKKTLLLTCKSVGMIPDQSPTTGEITWMTVVRDNKKHHTSSSRLATQGPIVKCARRVQVNMDGSTVLGASIKTSADSHSGVHIVDITPNSVAHNAGLKVGDEILEVNGQSLQSISHQDAIKMLKSSDTLMLTVRVEESFHRGQLHHQFANPPADFELKPNDFDVDAELLLSGGGDSLNQSGTGFVLRARENPHAAERAKRAEEVARNKNTARLSLLDMEIQQDKGGAHMASSVAWGYGPAIAMPTLVGMMGGTEESDMGPDGQQESNLLWPANDPDNRRSTVMPPSLSNVFQGQASHGQQQLLSPSSPPHILPKPPPPPPAPKPSRPRSPPPRPPSPSPPIHRRELAGYQFPVEEDDEQSPKHQPPNLSKQPTASALKKSSHNSPLKVKKKTPAFRERVEIINVDDGNGRGSSDNLTDFVHPQQHGGMYLWL</sequence>
<name>A0AA35SLZ0_GEOBA</name>
<dbReference type="PROSITE" id="PS50106">
    <property type="entry name" value="PDZ"/>
    <property type="match status" value="2"/>
</dbReference>
<dbReference type="SUPFAM" id="SSF50156">
    <property type="entry name" value="PDZ domain-like"/>
    <property type="match status" value="2"/>
</dbReference>
<evidence type="ECO:0000256" key="2">
    <source>
        <dbReference type="ARBA" id="ARBA00022737"/>
    </source>
</evidence>
<evidence type="ECO:0000256" key="3">
    <source>
        <dbReference type="ARBA" id="ARBA00023273"/>
    </source>
</evidence>
<dbReference type="Proteomes" id="UP001174909">
    <property type="component" value="Unassembled WGS sequence"/>
</dbReference>
<feature type="region of interest" description="Disordered" evidence="4">
    <location>
        <begin position="433"/>
        <end position="577"/>
    </location>
</feature>
<feature type="compositionally biased region" description="Pro residues" evidence="4">
    <location>
        <begin position="488"/>
        <end position="522"/>
    </location>
</feature>
<organism evidence="6 7">
    <name type="scientific">Geodia barretti</name>
    <name type="common">Barrett's horny sponge</name>
    <dbReference type="NCBI Taxonomy" id="519541"/>
    <lineage>
        <taxon>Eukaryota</taxon>
        <taxon>Metazoa</taxon>
        <taxon>Porifera</taxon>
        <taxon>Demospongiae</taxon>
        <taxon>Heteroscleromorpha</taxon>
        <taxon>Tetractinellida</taxon>
        <taxon>Astrophorina</taxon>
        <taxon>Geodiidae</taxon>
        <taxon>Geodia</taxon>
    </lineage>
</organism>
<comment type="subcellular location">
    <subcellularLocation>
        <location evidence="1">Cell projection</location>
    </subcellularLocation>
</comment>
<dbReference type="Pfam" id="PF00595">
    <property type="entry name" value="PDZ"/>
    <property type="match status" value="2"/>
</dbReference>
<feature type="compositionally biased region" description="Polar residues" evidence="4">
    <location>
        <begin position="468"/>
        <end position="484"/>
    </location>
</feature>
<evidence type="ECO:0000256" key="4">
    <source>
        <dbReference type="SAM" id="MobiDB-lite"/>
    </source>
</evidence>
<dbReference type="InterPro" id="IPR051844">
    <property type="entry name" value="USH2_Complex_Protein"/>
</dbReference>